<dbReference type="PANTHER" id="PTHR23248">
    <property type="entry name" value="PHOSPHOLIPID SCRAMBLASE-RELATED"/>
    <property type="match status" value="1"/>
</dbReference>
<keyword evidence="3" id="KW-1185">Reference proteome</keyword>
<keyword evidence="2" id="KW-0449">Lipoprotein</keyword>
<evidence type="ECO:0000256" key="1">
    <source>
        <dbReference type="ARBA" id="ARBA00005350"/>
    </source>
</evidence>
<keyword evidence="2" id="KW-0106">Calcium</keyword>
<dbReference type="AlphaFoldDB" id="A0A1I8GLT5"/>
<comment type="cofactor">
    <cofactor evidence="2">
        <name>Ca(2+)</name>
        <dbReference type="ChEBI" id="CHEBI:29108"/>
    </cofactor>
</comment>
<dbReference type="Pfam" id="PF03803">
    <property type="entry name" value="Scramblase"/>
    <property type="match status" value="1"/>
</dbReference>
<dbReference type="GO" id="GO:0017128">
    <property type="term" value="F:phospholipid scramblase activity"/>
    <property type="evidence" value="ECO:0007669"/>
    <property type="project" value="InterPro"/>
</dbReference>
<protein>
    <recommendedName>
        <fullName evidence="2">Phospholipid scramblase</fullName>
    </recommendedName>
</protein>
<evidence type="ECO:0000313" key="3">
    <source>
        <dbReference type="Proteomes" id="UP000095280"/>
    </source>
</evidence>
<dbReference type="Proteomes" id="UP000095280">
    <property type="component" value="Unplaced"/>
</dbReference>
<evidence type="ECO:0000256" key="2">
    <source>
        <dbReference type="RuleBase" id="RU363116"/>
    </source>
</evidence>
<name>A0A1I8GLT5_9PLAT</name>
<comment type="function">
    <text evidence="2">May mediate accelerated ATP-independent bidirectional transbilayer migration of phospholipids upon binding calcium ions that results in a loss of phospholipid asymmetry in the plasma membrane.</text>
</comment>
<organism evidence="3 4">
    <name type="scientific">Macrostomum lignano</name>
    <dbReference type="NCBI Taxonomy" id="282301"/>
    <lineage>
        <taxon>Eukaryota</taxon>
        <taxon>Metazoa</taxon>
        <taxon>Spiralia</taxon>
        <taxon>Lophotrochozoa</taxon>
        <taxon>Platyhelminthes</taxon>
        <taxon>Rhabditophora</taxon>
        <taxon>Macrostomorpha</taxon>
        <taxon>Macrostomida</taxon>
        <taxon>Macrostomidae</taxon>
        <taxon>Macrostomum</taxon>
    </lineage>
</organism>
<dbReference type="InterPro" id="IPR005552">
    <property type="entry name" value="Scramblase"/>
</dbReference>
<reference evidence="4" key="1">
    <citation type="submission" date="2016-11" db="UniProtKB">
        <authorList>
            <consortium name="WormBaseParasite"/>
        </authorList>
    </citation>
    <scope>IDENTIFICATION</scope>
</reference>
<evidence type="ECO:0000313" key="4">
    <source>
        <dbReference type="WBParaSite" id="maker-uti_cns_0002429-snap-gene-0.5-mRNA-1"/>
    </source>
</evidence>
<dbReference type="GO" id="GO:0005886">
    <property type="term" value="C:plasma membrane"/>
    <property type="evidence" value="ECO:0007669"/>
    <property type="project" value="TreeGrafter"/>
</dbReference>
<accession>A0A1I8GLT5</accession>
<dbReference type="WBParaSite" id="maker-uti_cns_0002429-snap-gene-0.5-mRNA-1">
    <property type="protein sequence ID" value="maker-uti_cns_0002429-snap-gene-0.5-mRNA-1"/>
    <property type="gene ID" value="maker-uti_cns_0002429-snap-gene-0.5"/>
</dbReference>
<comment type="similarity">
    <text evidence="1 2">Belongs to the phospholipid scramblase family.</text>
</comment>
<proteinExistence type="inferred from homology"/>
<dbReference type="PANTHER" id="PTHR23248:SF9">
    <property type="entry name" value="PHOSPHOLIPID SCRAMBLASE"/>
    <property type="match status" value="1"/>
</dbReference>
<keyword evidence="2" id="KW-0564">Palmitate</keyword>
<sequence length="160" mass="17978">MERPLGEASMLPGCPRGLEYLSQLDQLIIKQKKETFEVISGFEMQNRYSVQNSNGQQVFFARESSDNCVRQCCGPQRSFELFVEDYQGNEVLRISRPYKCVCCHQVCSCANCCFDEVSVESPPGCYIGRVVQAYGGCRPVYQIKDEADATVLVAEGPIYT</sequence>